<feature type="compositionally biased region" description="Basic and acidic residues" evidence="4">
    <location>
        <begin position="924"/>
        <end position="941"/>
    </location>
</feature>
<feature type="repeat" description="ANK" evidence="3">
    <location>
        <begin position="252"/>
        <end position="284"/>
    </location>
</feature>
<dbReference type="InterPro" id="IPR036770">
    <property type="entry name" value="Ankyrin_rpt-contain_sf"/>
</dbReference>
<reference evidence="6" key="1">
    <citation type="submission" date="2021-01" db="EMBL/GenBank/DDBJ databases">
        <authorList>
            <person name="Corre E."/>
            <person name="Pelletier E."/>
            <person name="Niang G."/>
            <person name="Scheremetjew M."/>
            <person name="Finn R."/>
            <person name="Kale V."/>
            <person name="Holt S."/>
            <person name="Cochrane G."/>
            <person name="Meng A."/>
            <person name="Brown T."/>
            <person name="Cohen L."/>
        </authorList>
    </citation>
    <scope>NUCLEOTIDE SEQUENCE</scope>
    <source>
        <strain evidence="6">CCMP1320</strain>
    </source>
</reference>
<dbReference type="AlphaFoldDB" id="A0A6S8NDB2"/>
<dbReference type="Pfam" id="PF00023">
    <property type="entry name" value="Ank"/>
    <property type="match status" value="3"/>
</dbReference>
<evidence type="ECO:0000256" key="4">
    <source>
        <dbReference type="SAM" id="MobiDB-lite"/>
    </source>
</evidence>
<dbReference type="Gene3D" id="1.25.40.20">
    <property type="entry name" value="Ankyrin repeat-containing domain"/>
    <property type="match status" value="3"/>
</dbReference>
<protein>
    <submittedName>
        <fullName evidence="6">Uncharacterized protein</fullName>
    </submittedName>
</protein>
<keyword evidence="2 3" id="KW-0040">ANK repeat</keyword>
<feature type="repeat" description="ANK" evidence="3">
    <location>
        <begin position="96"/>
        <end position="128"/>
    </location>
</feature>
<feature type="compositionally biased region" description="Basic and acidic residues" evidence="4">
    <location>
        <begin position="532"/>
        <end position="541"/>
    </location>
</feature>
<sequence>MAGRDDVVDLLLPLAIETTQENPKIDKTAAEIVLLQTNKEGTSILAQALRSGPLPKAQRMALDCLQKMRTPLLLTEARVNALKKVMGVTVVDKENIAETPLLLAVGSHQHAVVKHLLERGVDVNEANCQGVNPLMRCLQNASEETAPIDAAIFKMLLKAQVNLNLDSQDMDCNPLFALCKSTSSSFAHLVVACLEEHLHENKDDKGINWGITCEKTGRTLTMEASLHNNAFIVRRTLETPGKKELMSKRCLKGRTAIMYAAWGCSYDAMCILLNRGAHVKSKDIDGNPVLSYCLRLDKIESFLTAALLLRAGAPPKDCIDCSGEGFLHRAVRYGATEFIRLWACVGGNMCLTCTTHPDTDIAPTDIKFDYKADSAALALLAPPKKFFQVSSSAGPDEDVDEYVDTFERVEEPFEEIEPETGNPEEATGGQPVAEAMLEEYLADWCADGPAAIDTRCLSFYDGPGIPERLAWHDLGSKWWDVWFEADAVVAEDFSVELLDAMEGNEQRFQGAPPYPAAKKGKGPVCEGSSGRVHPEEDTEEQRRDRAIEAGEIPWFTCKKPAVWPPSGGYRGFFEHTQEVAREKAKSVLERHAANSNAHKASLEADPYYDCSFGLPYTGQPLCLQADVTPMDDTRVTDLVESMYGRLDGYNIKPEVPQQGADLRERNLRWWTKSLSPEAYPMKLGKWRNLPQLLEKAAKQARSRVAPRHPEAKPEPRKRTVLFGMPPLPMFPELDHTSALTYAVCLGRPACVKALLDCEMDARQLLLEIEDSFGHTPLDYAMQMLTREKQNASLQAITDMILVRRPRFKQVIAADHNSMNPLCLAVVAYDLPRIAWMVCKCGASLNASWMAASDVPTYQLGQWERLLGKSTDICNPMHFAMIHRRMEIAKLLLKLGANVRQHTATSNDPMFSVREKRLSSVSVNRQKESLKRDSSTRHERESLASSSLLRVSKPIGKGGGISPLHFAARYGCDDICLMLLSSGADAGGGKRKDDLTPIKEAFDYLEYNYKLRTKGAEQHNYVGFLECAQTKIPPMSSEAMEFIQRKKAEEATKAGAKIAVGMATGGGTAMIGMMGVKATGAALGGLLVECG</sequence>
<proteinExistence type="predicted"/>
<gene>
    <name evidence="5" type="ORF">DTER00134_LOCUS18339</name>
    <name evidence="6" type="ORF">DTER00134_LOCUS18340</name>
</gene>
<evidence type="ECO:0000256" key="2">
    <source>
        <dbReference type="ARBA" id="ARBA00023043"/>
    </source>
</evidence>
<dbReference type="EMBL" id="HBIP01030237">
    <property type="protein sequence ID" value="CAE0503266.1"/>
    <property type="molecule type" value="Transcribed_RNA"/>
</dbReference>
<keyword evidence="1" id="KW-0677">Repeat</keyword>
<dbReference type="SUPFAM" id="SSF48403">
    <property type="entry name" value="Ankyrin repeat"/>
    <property type="match status" value="3"/>
</dbReference>
<evidence type="ECO:0000256" key="3">
    <source>
        <dbReference type="PROSITE-ProRule" id="PRU00023"/>
    </source>
</evidence>
<dbReference type="InterPro" id="IPR002110">
    <property type="entry name" value="Ankyrin_rpt"/>
</dbReference>
<evidence type="ECO:0000256" key="1">
    <source>
        <dbReference type="ARBA" id="ARBA00022737"/>
    </source>
</evidence>
<dbReference type="PANTHER" id="PTHR24198">
    <property type="entry name" value="ANKYRIN REPEAT AND PROTEIN KINASE DOMAIN-CONTAINING PROTEIN"/>
    <property type="match status" value="1"/>
</dbReference>
<dbReference type="SMART" id="SM00248">
    <property type="entry name" value="ANK"/>
    <property type="match status" value="8"/>
</dbReference>
<dbReference type="PROSITE" id="PS50088">
    <property type="entry name" value="ANK_REPEAT"/>
    <property type="match status" value="4"/>
</dbReference>
<feature type="repeat" description="ANK" evidence="3">
    <location>
        <begin position="958"/>
        <end position="990"/>
    </location>
</feature>
<name>A0A6S8NDB2_DUNTE</name>
<feature type="region of interest" description="Disordered" evidence="4">
    <location>
        <begin position="916"/>
        <end position="944"/>
    </location>
</feature>
<dbReference type="EMBL" id="HBIP01030238">
    <property type="protein sequence ID" value="CAE0503267.1"/>
    <property type="molecule type" value="Transcribed_RNA"/>
</dbReference>
<evidence type="ECO:0000313" key="6">
    <source>
        <dbReference type="EMBL" id="CAE0503267.1"/>
    </source>
</evidence>
<dbReference type="PROSITE" id="PS50297">
    <property type="entry name" value="ANK_REP_REGION"/>
    <property type="match status" value="2"/>
</dbReference>
<organism evidence="6">
    <name type="scientific">Dunaliella tertiolecta</name>
    <name type="common">Green alga</name>
    <dbReference type="NCBI Taxonomy" id="3047"/>
    <lineage>
        <taxon>Eukaryota</taxon>
        <taxon>Viridiplantae</taxon>
        <taxon>Chlorophyta</taxon>
        <taxon>core chlorophytes</taxon>
        <taxon>Chlorophyceae</taxon>
        <taxon>CS clade</taxon>
        <taxon>Chlamydomonadales</taxon>
        <taxon>Dunaliellaceae</taxon>
        <taxon>Dunaliella</taxon>
    </lineage>
</organism>
<feature type="region of interest" description="Disordered" evidence="4">
    <location>
        <begin position="506"/>
        <end position="541"/>
    </location>
</feature>
<accession>A0A6S8NDB2</accession>
<evidence type="ECO:0000313" key="5">
    <source>
        <dbReference type="EMBL" id="CAE0503266.1"/>
    </source>
</evidence>
<feature type="repeat" description="ANK" evidence="3">
    <location>
        <begin position="871"/>
        <end position="903"/>
    </location>
</feature>
<dbReference type="PANTHER" id="PTHR24198:SF194">
    <property type="entry name" value="INVERSIN-A"/>
    <property type="match status" value="1"/>
</dbReference>